<comment type="caution">
    <text evidence="11">The sequence shown here is derived from an EMBL/GenBank/DDBJ whole genome shotgun (WGS) entry which is preliminary data.</text>
</comment>
<evidence type="ECO:0000313" key="11">
    <source>
        <dbReference type="EMBL" id="MCU4726275.1"/>
    </source>
</evidence>
<dbReference type="HAMAP" id="MF_01320_A">
    <property type="entry name" value="Ribosomal_uL2_A"/>
    <property type="match status" value="1"/>
</dbReference>
<dbReference type="EMBL" id="JAOPKC010000002">
    <property type="protein sequence ID" value="MCU4717348.1"/>
    <property type="molecule type" value="Genomic_DNA"/>
</dbReference>
<dbReference type="InterPro" id="IPR014726">
    <property type="entry name" value="Ribosomal_uL2_dom3"/>
</dbReference>
<dbReference type="Pfam" id="PF00181">
    <property type="entry name" value="Ribosomal_L2_N"/>
    <property type="match status" value="1"/>
</dbReference>
<keyword evidence="12" id="KW-1185">Reference proteome</keyword>
<dbReference type="InterPro" id="IPR022669">
    <property type="entry name" value="Ribosomal_uL2_C"/>
</dbReference>
<comment type="function">
    <text evidence="6">One of the primary rRNA binding proteins. Required for association of the 30S and 50S subunits to form the 70S ribosome, for tRNA binding and peptide bond formation. It has been suggested to have peptidyltransferase activity; this is somewhat controversial. Makes several contacts with the 16S rRNA in the 70S ribosome.</text>
</comment>
<feature type="compositionally biased region" description="Basic residues" evidence="7">
    <location>
        <begin position="1"/>
        <end position="12"/>
    </location>
</feature>
<dbReference type="GO" id="GO:0003735">
    <property type="term" value="F:structural constituent of ribosome"/>
    <property type="evidence" value="ECO:0007669"/>
    <property type="project" value="InterPro"/>
</dbReference>
<protein>
    <recommendedName>
        <fullName evidence="6">Large ribosomal subunit protein uL2</fullName>
    </recommendedName>
</protein>
<dbReference type="GO" id="GO:0022625">
    <property type="term" value="C:cytosolic large ribosomal subunit"/>
    <property type="evidence" value="ECO:0007669"/>
    <property type="project" value="TreeGrafter"/>
</dbReference>
<dbReference type="NCBIfam" id="NF007180">
    <property type="entry name" value="PRK09612.1"/>
    <property type="match status" value="1"/>
</dbReference>
<evidence type="ECO:0000259" key="8">
    <source>
        <dbReference type="SMART" id="SM01382"/>
    </source>
</evidence>
<evidence type="ECO:0000256" key="6">
    <source>
        <dbReference type="HAMAP-Rule" id="MF_01320"/>
    </source>
</evidence>
<dbReference type="InterPro" id="IPR002171">
    <property type="entry name" value="Ribosomal_uL2"/>
</dbReference>
<gene>
    <name evidence="6" type="primary">rpl2</name>
    <name evidence="11" type="ORF">OB914_04720</name>
    <name evidence="10" type="ORF">OB916_04645</name>
</gene>
<feature type="domain" description="Large ribosomal subunit protein uL2 RNA-binding" evidence="9">
    <location>
        <begin position="11"/>
        <end position="98"/>
    </location>
</feature>
<dbReference type="PANTHER" id="PTHR13691">
    <property type="entry name" value="RIBOSOMAL PROTEIN L2"/>
    <property type="match status" value="1"/>
</dbReference>
<reference evidence="11" key="1">
    <citation type="submission" date="2023-02" db="EMBL/GenBank/DDBJ databases">
        <title>Enrichment on poylsaccharides allowed isolation of novel metabolic and taxonomic groups of Haloarchaea.</title>
        <authorList>
            <person name="Sorokin D.Y."/>
            <person name="Elcheninov A.G."/>
            <person name="Khizhniak T.V."/>
            <person name="Kolganova T.V."/>
            <person name="Kublanov I.V."/>
        </authorList>
    </citation>
    <scope>NUCLEOTIDE SEQUENCE</scope>
    <source>
        <strain evidence="10 12">HArc-curdl5-1</strain>
        <strain evidence="11">HArc-curdl7</strain>
    </source>
</reference>
<evidence type="ECO:0000256" key="3">
    <source>
        <dbReference type="ARBA" id="ARBA00022884"/>
    </source>
</evidence>
<dbReference type="InterPro" id="IPR023672">
    <property type="entry name" value="Ribosomal_uL2_arc_euk"/>
</dbReference>
<feature type="region of interest" description="Disordered" evidence="7">
    <location>
        <begin position="47"/>
        <end position="81"/>
    </location>
</feature>
<evidence type="ECO:0000256" key="7">
    <source>
        <dbReference type="SAM" id="MobiDB-lite"/>
    </source>
</evidence>
<proteinExistence type="inferred from homology"/>
<dbReference type="EMBL" id="JAOPKD010000002">
    <property type="protein sequence ID" value="MCU4726275.1"/>
    <property type="molecule type" value="Genomic_DNA"/>
</dbReference>
<evidence type="ECO:0000313" key="13">
    <source>
        <dbReference type="Proteomes" id="UP001209746"/>
    </source>
</evidence>
<dbReference type="PROSITE" id="PS00467">
    <property type="entry name" value="RIBOSOMAL_L2"/>
    <property type="match status" value="1"/>
</dbReference>
<evidence type="ECO:0000313" key="12">
    <source>
        <dbReference type="Proteomes" id="UP001208186"/>
    </source>
</evidence>
<dbReference type="InterPro" id="IPR012340">
    <property type="entry name" value="NA-bd_OB-fold"/>
</dbReference>
<dbReference type="PANTHER" id="PTHR13691:SF16">
    <property type="entry name" value="LARGE RIBOSOMAL SUBUNIT PROTEIN UL2"/>
    <property type="match status" value="1"/>
</dbReference>
<feature type="domain" description="Large ribosomal subunit protein uL2 C-terminal" evidence="8">
    <location>
        <begin position="104"/>
        <end position="237"/>
    </location>
</feature>
<comment type="similarity">
    <text evidence="1 6">Belongs to the universal ribosomal protein uL2 family.</text>
</comment>
<dbReference type="SMART" id="SM01383">
    <property type="entry name" value="Ribosomal_L2"/>
    <property type="match status" value="1"/>
</dbReference>
<keyword evidence="5 6" id="KW-0687">Ribonucleoprotein</keyword>
<comment type="subunit">
    <text evidence="6">Part of the 50S ribosomal subunit. Forms a bridge to the 30S subunit in the 70S ribosome.</text>
</comment>
<dbReference type="RefSeq" id="WP_315908106.1">
    <property type="nucleotide sequence ID" value="NZ_JAOPKC010000002.1"/>
</dbReference>
<dbReference type="FunFam" id="4.10.950.10:FF:000002">
    <property type="entry name" value="60S ribosomal protein L2"/>
    <property type="match status" value="1"/>
</dbReference>
<dbReference type="GO" id="GO:0019843">
    <property type="term" value="F:rRNA binding"/>
    <property type="evidence" value="ECO:0007669"/>
    <property type="project" value="UniProtKB-UniRule"/>
</dbReference>
<dbReference type="InterPro" id="IPR022666">
    <property type="entry name" value="Ribosomal_uL2_RNA-bd_dom"/>
</dbReference>
<feature type="region of interest" description="Disordered" evidence="7">
    <location>
        <begin position="1"/>
        <end position="25"/>
    </location>
</feature>
<accession>A0AAE3ID74</accession>
<organism evidence="11 13">
    <name type="scientific">Halapricum hydrolyticum</name>
    <dbReference type="NCBI Taxonomy" id="2979991"/>
    <lineage>
        <taxon>Archaea</taxon>
        <taxon>Methanobacteriati</taxon>
        <taxon>Methanobacteriota</taxon>
        <taxon>Stenosarchaea group</taxon>
        <taxon>Halobacteria</taxon>
        <taxon>Halobacteriales</taxon>
        <taxon>Haloarculaceae</taxon>
        <taxon>Halapricum</taxon>
    </lineage>
</organism>
<dbReference type="Proteomes" id="UP001209746">
    <property type="component" value="Unassembled WGS sequence"/>
</dbReference>
<dbReference type="PIRSF" id="PIRSF002158">
    <property type="entry name" value="Ribosomal_L2"/>
    <property type="match status" value="1"/>
</dbReference>
<feature type="region of interest" description="Disordered" evidence="7">
    <location>
        <begin position="213"/>
        <end position="255"/>
    </location>
</feature>
<dbReference type="GO" id="GO:0002181">
    <property type="term" value="P:cytoplasmic translation"/>
    <property type="evidence" value="ECO:0007669"/>
    <property type="project" value="TreeGrafter"/>
</dbReference>
<dbReference type="SUPFAM" id="SSF50104">
    <property type="entry name" value="Translation proteins SH3-like domain"/>
    <property type="match status" value="1"/>
</dbReference>
<dbReference type="Gene3D" id="4.10.950.10">
    <property type="entry name" value="Ribosomal protein L2, domain 3"/>
    <property type="match status" value="1"/>
</dbReference>
<evidence type="ECO:0000256" key="1">
    <source>
        <dbReference type="ARBA" id="ARBA00005636"/>
    </source>
</evidence>
<name>A0AAE3ID74_9EURY</name>
<dbReference type="Gene3D" id="2.30.30.30">
    <property type="match status" value="1"/>
</dbReference>
<dbReference type="InterPro" id="IPR014722">
    <property type="entry name" value="Rib_uL2_dom2"/>
</dbReference>
<evidence type="ECO:0000256" key="2">
    <source>
        <dbReference type="ARBA" id="ARBA00022730"/>
    </source>
</evidence>
<keyword evidence="2 6" id="KW-0699">rRNA-binding</keyword>
<evidence type="ECO:0000313" key="10">
    <source>
        <dbReference type="EMBL" id="MCU4717348.1"/>
    </source>
</evidence>
<dbReference type="Gene3D" id="2.40.50.140">
    <property type="entry name" value="Nucleic acid-binding proteins"/>
    <property type="match status" value="1"/>
</dbReference>
<evidence type="ECO:0000259" key="9">
    <source>
        <dbReference type="SMART" id="SM01383"/>
    </source>
</evidence>
<dbReference type="InterPro" id="IPR022671">
    <property type="entry name" value="Ribosomal_uL2_CS"/>
</dbReference>
<dbReference type="Proteomes" id="UP001208186">
    <property type="component" value="Unassembled WGS sequence"/>
</dbReference>
<dbReference type="AlphaFoldDB" id="A0AAE3ID74"/>
<dbReference type="SMART" id="SM01382">
    <property type="entry name" value="Ribosomal_L2_C"/>
    <property type="match status" value="1"/>
</dbReference>
<keyword evidence="3 6" id="KW-0694">RNA-binding</keyword>
<evidence type="ECO:0000256" key="4">
    <source>
        <dbReference type="ARBA" id="ARBA00022980"/>
    </source>
</evidence>
<keyword evidence="4 6" id="KW-0689">Ribosomal protein</keyword>
<dbReference type="Pfam" id="PF03947">
    <property type="entry name" value="Ribosomal_L2_C"/>
    <property type="match status" value="1"/>
</dbReference>
<evidence type="ECO:0000256" key="5">
    <source>
        <dbReference type="ARBA" id="ARBA00023274"/>
    </source>
</evidence>
<dbReference type="FunFam" id="2.40.50.140:FF:000020">
    <property type="entry name" value="60S ribosomal protein L2"/>
    <property type="match status" value="1"/>
</dbReference>
<dbReference type="SUPFAM" id="SSF50249">
    <property type="entry name" value="Nucleic acid-binding proteins"/>
    <property type="match status" value="1"/>
</dbReference>
<sequence length="255" mass="26815">MGRRIRGQRRGRGTPTFRAPSHRYKSDLQHRTVEDGDVVSGTVVDIEHDPARSAPIAAVEFEDSEGQGPSGSRAEPGDGDQRLVLAPEGIGVGDEIQVGVSAEIAPGNTLPLAEIPEGVPVCNIEAKQGDGGKFARASGVNGRLISHDRSVAVVQLPSGEFKRLDPQCRATIGVVAGGGRTEKPLVKAGKKHHKAKARGMVWPRVRGVAMNAVDHPFGGGGRQHPGKPKSISRNAPPGRKVGDISSRRTGRGGNE</sequence>
<dbReference type="InterPro" id="IPR008991">
    <property type="entry name" value="Translation_prot_SH3-like_sf"/>
</dbReference>